<dbReference type="PANTHER" id="PTHR30151">
    <property type="entry name" value="ALKANE SULFONATE ABC TRANSPORTER-RELATED, MEMBRANE SUBUNIT"/>
    <property type="match status" value="1"/>
</dbReference>
<dbReference type="Gene3D" id="1.10.3720.10">
    <property type="entry name" value="MetI-like"/>
    <property type="match status" value="1"/>
</dbReference>
<gene>
    <name evidence="9" type="ORF">U473_13630</name>
</gene>
<sequence>MGFIKKHYPAILLMSFLVGVWEVAVKVSKIEPWILPPPSQIIMTLFREREVIIDHTWVTLYEALVGFLFAIVIAFILAMIIDRFPFFSKGFYPILVTSQTIPIISIAPLLFIWFGFGLLPKIVVVILVGFFPIVISTVDGLNSADRDLISLLQTMKASKWQIFTKVKFPSALPSIFSGLKIAATYSVMGAVIGEWLGASKGLGLYMRTTSHSFLTDQVFAAIIVIVLTSILLYGTILALEYLLIPWNRQYKQEESF</sequence>
<feature type="transmembrane region" description="Helical" evidence="7">
    <location>
        <begin position="63"/>
        <end position="81"/>
    </location>
</feature>
<evidence type="ECO:0000313" key="9">
    <source>
        <dbReference type="EMBL" id="KXG42518.1"/>
    </source>
</evidence>
<feature type="domain" description="ABC transmembrane type-1" evidence="8">
    <location>
        <begin position="56"/>
        <end position="236"/>
    </location>
</feature>
<accession>A0A135L0K6</accession>
<keyword evidence="4 7" id="KW-0812">Transmembrane</keyword>
<dbReference type="SUPFAM" id="SSF161098">
    <property type="entry name" value="MetI-like"/>
    <property type="match status" value="1"/>
</dbReference>
<evidence type="ECO:0000256" key="7">
    <source>
        <dbReference type="RuleBase" id="RU363032"/>
    </source>
</evidence>
<dbReference type="InterPro" id="IPR035906">
    <property type="entry name" value="MetI-like_sf"/>
</dbReference>
<feature type="transmembrane region" description="Helical" evidence="7">
    <location>
        <begin position="218"/>
        <end position="243"/>
    </location>
</feature>
<dbReference type="Pfam" id="PF00528">
    <property type="entry name" value="BPD_transp_1"/>
    <property type="match status" value="1"/>
</dbReference>
<evidence type="ECO:0000256" key="5">
    <source>
        <dbReference type="ARBA" id="ARBA00022989"/>
    </source>
</evidence>
<dbReference type="Proteomes" id="UP000070352">
    <property type="component" value="Unassembled WGS sequence"/>
</dbReference>
<dbReference type="PANTHER" id="PTHR30151:SF20">
    <property type="entry name" value="ABC TRANSPORTER PERMEASE PROTEIN HI_0355-RELATED"/>
    <property type="match status" value="1"/>
</dbReference>
<keyword evidence="3" id="KW-1003">Cell membrane</keyword>
<organism evidence="9 10">
    <name type="scientific">Tepidibacillus decaturensis</name>
    <dbReference type="NCBI Taxonomy" id="1413211"/>
    <lineage>
        <taxon>Bacteria</taxon>
        <taxon>Bacillati</taxon>
        <taxon>Bacillota</taxon>
        <taxon>Bacilli</taxon>
        <taxon>Bacillales</taxon>
        <taxon>Bacillaceae</taxon>
        <taxon>Tepidibacillus</taxon>
    </lineage>
</organism>
<dbReference type="CDD" id="cd06261">
    <property type="entry name" value="TM_PBP2"/>
    <property type="match status" value="1"/>
</dbReference>
<dbReference type="GO" id="GO:0055085">
    <property type="term" value="P:transmembrane transport"/>
    <property type="evidence" value="ECO:0007669"/>
    <property type="project" value="InterPro"/>
</dbReference>
<keyword evidence="5 7" id="KW-1133">Transmembrane helix</keyword>
<feature type="transmembrane region" description="Helical" evidence="7">
    <location>
        <begin position="175"/>
        <end position="198"/>
    </location>
</feature>
<comment type="caution">
    <text evidence="9">The sequence shown here is derived from an EMBL/GenBank/DDBJ whole genome shotgun (WGS) entry which is preliminary data.</text>
</comment>
<dbReference type="RefSeq" id="WP_068727731.1">
    <property type="nucleotide sequence ID" value="NZ_LSKU01000002.1"/>
</dbReference>
<evidence type="ECO:0000313" key="10">
    <source>
        <dbReference type="Proteomes" id="UP000070352"/>
    </source>
</evidence>
<protein>
    <submittedName>
        <fullName evidence="9">ABC transporter permease</fullName>
    </submittedName>
</protein>
<dbReference type="PROSITE" id="PS50928">
    <property type="entry name" value="ABC_TM1"/>
    <property type="match status" value="1"/>
</dbReference>
<name>A0A135L0K6_9BACI</name>
<dbReference type="AlphaFoldDB" id="A0A135L0K6"/>
<comment type="subcellular location">
    <subcellularLocation>
        <location evidence="1 7">Cell membrane</location>
        <topology evidence="1 7">Multi-pass membrane protein</topology>
    </subcellularLocation>
</comment>
<evidence type="ECO:0000259" key="8">
    <source>
        <dbReference type="PROSITE" id="PS50928"/>
    </source>
</evidence>
<reference evidence="9 10" key="1">
    <citation type="submission" date="2016-02" db="EMBL/GenBank/DDBJ databases">
        <title>Draft Genome for Tepidibacillus decaturensis nov. sp. Strain Z9, an Anaerobic, Moderately Thermophilic and Heterotrophic Bacterium from Deep Subsurface of the Illinois Basin, USA.</title>
        <authorList>
            <person name="Dong Y."/>
            <person name="Chang J.Y."/>
            <person name="Sanford R."/>
            <person name="Fouke B.W."/>
        </authorList>
    </citation>
    <scope>NUCLEOTIDE SEQUENCE [LARGE SCALE GENOMIC DNA]</scope>
    <source>
        <strain evidence="9 10">Z9</strain>
    </source>
</reference>
<feature type="transmembrane region" description="Helical" evidence="7">
    <location>
        <begin position="122"/>
        <end position="141"/>
    </location>
</feature>
<evidence type="ECO:0000256" key="6">
    <source>
        <dbReference type="ARBA" id="ARBA00023136"/>
    </source>
</evidence>
<evidence type="ECO:0000256" key="2">
    <source>
        <dbReference type="ARBA" id="ARBA00022448"/>
    </source>
</evidence>
<keyword evidence="6 7" id="KW-0472">Membrane</keyword>
<evidence type="ECO:0000256" key="3">
    <source>
        <dbReference type="ARBA" id="ARBA00022475"/>
    </source>
</evidence>
<dbReference type="EMBL" id="LSKU01000002">
    <property type="protein sequence ID" value="KXG42518.1"/>
    <property type="molecule type" value="Genomic_DNA"/>
</dbReference>
<dbReference type="STRING" id="1413211.U473_13630"/>
<keyword evidence="2 7" id="KW-0813">Transport</keyword>
<dbReference type="GO" id="GO:0005886">
    <property type="term" value="C:plasma membrane"/>
    <property type="evidence" value="ECO:0007669"/>
    <property type="project" value="UniProtKB-SubCell"/>
</dbReference>
<comment type="similarity">
    <text evidence="7">Belongs to the binding-protein-dependent transport system permease family.</text>
</comment>
<keyword evidence="10" id="KW-1185">Reference proteome</keyword>
<dbReference type="OrthoDB" id="9804353at2"/>
<evidence type="ECO:0000256" key="1">
    <source>
        <dbReference type="ARBA" id="ARBA00004651"/>
    </source>
</evidence>
<proteinExistence type="inferred from homology"/>
<evidence type="ECO:0000256" key="4">
    <source>
        <dbReference type="ARBA" id="ARBA00022692"/>
    </source>
</evidence>
<dbReference type="InterPro" id="IPR000515">
    <property type="entry name" value="MetI-like"/>
</dbReference>
<feature type="transmembrane region" description="Helical" evidence="7">
    <location>
        <begin position="93"/>
        <end position="116"/>
    </location>
</feature>